<feature type="domain" description="Peptidase S33 tripeptidyl aminopeptidase-like C-terminal" evidence="6">
    <location>
        <begin position="402"/>
        <end position="479"/>
    </location>
</feature>
<accession>A0A840IU71</accession>
<dbReference type="AlphaFoldDB" id="A0A840IU71"/>
<dbReference type="SUPFAM" id="SSF53474">
    <property type="entry name" value="alpha/beta-Hydrolases"/>
    <property type="match status" value="1"/>
</dbReference>
<evidence type="ECO:0000259" key="5">
    <source>
        <dbReference type="Pfam" id="PF00561"/>
    </source>
</evidence>
<dbReference type="InterPro" id="IPR000073">
    <property type="entry name" value="AB_hydrolase_1"/>
</dbReference>
<evidence type="ECO:0000256" key="1">
    <source>
        <dbReference type="ARBA" id="ARBA00010088"/>
    </source>
</evidence>
<dbReference type="GO" id="GO:0016787">
    <property type="term" value="F:hydrolase activity"/>
    <property type="evidence" value="ECO:0007669"/>
    <property type="project" value="UniProtKB-KW"/>
</dbReference>
<keyword evidence="8" id="KW-1185">Reference proteome</keyword>
<reference evidence="7 8" key="1">
    <citation type="submission" date="2020-08" db="EMBL/GenBank/DDBJ databases">
        <title>Sequencing the genomes of 1000 actinobacteria strains.</title>
        <authorList>
            <person name="Klenk H.-P."/>
        </authorList>
    </citation>
    <scope>NUCLEOTIDE SEQUENCE [LARGE SCALE GENOMIC DNA]</scope>
    <source>
        <strain evidence="7 8">DSM 45859</strain>
    </source>
</reference>
<comment type="caution">
    <text evidence="7">The sequence shown here is derived from an EMBL/GenBank/DDBJ whole genome shotgun (WGS) entry which is preliminary data.</text>
</comment>
<evidence type="ECO:0000259" key="6">
    <source>
        <dbReference type="Pfam" id="PF08386"/>
    </source>
</evidence>
<evidence type="ECO:0000256" key="2">
    <source>
        <dbReference type="ARBA" id="ARBA00022729"/>
    </source>
</evidence>
<feature type="domain" description="AB hydrolase-1" evidence="5">
    <location>
        <begin position="87"/>
        <end position="271"/>
    </location>
</feature>
<dbReference type="InterPro" id="IPR013595">
    <property type="entry name" value="Pept_S33_TAP-like_C"/>
</dbReference>
<evidence type="ECO:0000313" key="7">
    <source>
        <dbReference type="EMBL" id="MBB4684772.1"/>
    </source>
</evidence>
<dbReference type="PANTHER" id="PTHR43248">
    <property type="entry name" value="2-SUCCINYL-6-HYDROXY-2,4-CYCLOHEXADIENE-1-CARBOXYLATE SYNTHASE"/>
    <property type="match status" value="1"/>
</dbReference>
<proteinExistence type="inferred from homology"/>
<organism evidence="7 8">
    <name type="scientific">Amycolatopsis jiangsuensis</name>
    <dbReference type="NCBI Taxonomy" id="1181879"/>
    <lineage>
        <taxon>Bacteria</taxon>
        <taxon>Bacillati</taxon>
        <taxon>Actinomycetota</taxon>
        <taxon>Actinomycetes</taxon>
        <taxon>Pseudonocardiales</taxon>
        <taxon>Pseudonocardiaceae</taxon>
        <taxon>Amycolatopsis</taxon>
    </lineage>
</organism>
<feature type="chain" id="PRO_5032679006" evidence="4">
    <location>
        <begin position="26"/>
        <end position="496"/>
    </location>
</feature>
<keyword evidence="3" id="KW-0378">Hydrolase</keyword>
<dbReference type="Pfam" id="PF08386">
    <property type="entry name" value="Abhydrolase_4"/>
    <property type="match status" value="1"/>
</dbReference>
<evidence type="ECO:0000313" key="8">
    <source>
        <dbReference type="Proteomes" id="UP000581769"/>
    </source>
</evidence>
<comment type="similarity">
    <text evidence="1">Belongs to the peptidase S33 family.</text>
</comment>
<evidence type="ECO:0000256" key="3">
    <source>
        <dbReference type="ARBA" id="ARBA00022801"/>
    </source>
</evidence>
<keyword evidence="2 4" id="KW-0732">Signal</keyword>
<dbReference type="PANTHER" id="PTHR43248:SF29">
    <property type="entry name" value="TRIPEPTIDYL AMINOPEPTIDASE"/>
    <property type="match status" value="1"/>
</dbReference>
<name>A0A840IU71_9PSEU</name>
<feature type="signal peptide" evidence="4">
    <location>
        <begin position="1"/>
        <end position="25"/>
    </location>
</feature>
<sequence length="496" mass="52946">MSLRKVVTTAGAAVAVLGLTAPAEAAPTPPTWTPCTQLAPSWSKNAGTSAECTTVTVPVDYARPDGRTMEIAVDRIPASDPAHRRGVLVLNPGGPGGTGMAMPEQIRTSRLAALAEHYDLIGFDPRGTGYSAQIGCQASGGPQPRPGQSEKDQALTGIRWKAETFGSCVEKDPEFARSLGAVTVARDVDAIRQALGEEKIDYFGVSWGTALGAAYRSLFDDHVGRMALDSALPAELDLDRFEAAETKAHDENVHRFAGWMAERDDVLHLGTTADQVFATVLALRDELEAHPRPIEEGGQPATLNGTWVSNQAGSLSPQWGYAASALAAVRAGKNPPPDPHGTQPAGFGWDEERPYVLNRFVQHAINCADSTGTRDLEAMWQDFSVLRQRYPVSAASEPIYAGSCVQWPAPGKNVGYRPGRSQLQLIAHRYESVTPYQGTSEMQRRIGGSVLTVQNDVHASVATLACASEVTRFFETGEPATGSCDGPPIPEPQPVP</sequence>
<dbReference type="Pfam" id="PF00561">
    <property type="entry name" value="Abhydrolase_1"/>
    <property type="match status" value="1"/>
</dbReference>
<dbReference type="RefSeq" id="WP_184779899.1">
    <property type="nucleotide sequence ID" value="NZ_JACHMG010000001.1"/>
</dbReference>
<dbReference type="InterPro" id="IPR051601">
    <property type="entry name" value="Serine_prot/Carboxylest_S33"/>
</dbReference>
<dbReference type="InterPro" id="IPR029058">
    <property type="entry name" value="AB_hydrolase_fold"/>
</dbReference>
<dbReference type="Proteomes" id="UP000581769">
    <property type="component" value="Unassembled WGS sequence"/>
</dbReference>
<dbReference type="Gene3D" id="3.40.50.1820">
    <property type="entry name" value="alpha/beta hydrolase"/>
    <property type="match status" value="1"/>
</dbReference>
<evidence type="ECO:0000256" key="4">
    <source>
        <dbReference type="SAM" id="SignalP"/>
    </source>
</evidence>
<protein>
    <submittedName>
        <fullName evidence="7">Pimeloyl-ACP methyl ester carboxylesterase</fullName>
    </submittedName>
</protein>
<dbReference type="EMBL" id="JACHMG010000001">
    <property type="protein sequence ID" value="MBB4684772.1"/>
    <property type="molecule type" value="Genomic_DNA"/>
</dbReference>
<gene>
    <name evidence="7" type="ORF">BJY18_002257</name>
</gene>